<feature type="compositionally biased region" description="Low complexity" evidence="1">
    <location>
        <begin position="163"/>
        <end position="179"/>
    </location>
</feature>
<keyword evidence="3" id="KW-1185">Reference proteome</keyword>
<dbReference type="Proteomes" id="UP000799640">
    <property type="component" value="Unassembled WGS sequence"/>
</dbReference>
<accession>A0A6G1I1I1</accession>
<evidence type="ECO:0000313" key="2">
    <source>
        <dbReference type="EMBL" id="KAF2401929.1"/>
    </source>
</evidence>
<proteinExistence type="predicted"/>
<gene>
    <name evidence="2" type="ORF">EJ06DRAFT_368068</name>
</gene>
<dbReference type="AlphaFoldDB" id="A0A6G1I1I1"/>
<evidence type="ECO:0000256" key="1">
    <source>
        <dbReference type="SAM" id="MobiDB-lite"/>
    </source>
</evidence>
<sequence>MNLAIIEEKHERNLYQKFKYRTIGRAGFERELVPYIRPFSNLQTRPSQSNMSSKGSSMETTGATRPHGKAAGRRVMRKVQIKMHVHKSVAEDAAAEANEAAAESVEETVLVSHPSKRRRRRHASIWRYIWPDEIATLLSEQQKQQDDSSCGLCPDGIARENRSSTTESTSTSGSSETGTRVASVPDMSAP</sequence>
<protein>
    <submittedName>
        <fullName evidence="2">Uncharacterized protein</fullName>
    </submittedName>
</protein>
<feature type="compositionally biased region" description="Low complexity" evidence="1">
    <location>
        <begin position="47"/>
        <end position="57"/>
    </location>
</feature>
<dbReference type="EMBL" id="ML996692">
    <property type="protein sequence ID" value="KAF2401929.1"/>
    <property type="molecule type" value="Genomic_DNA"/>
</dbReference>
<feature type="region of interest" description="Disordered" evidence="1">
    <location>
        <begin position="140"/>
        <end position="190"/>
    </location>
</feature>
<reference evidence="2" key="1">
    <citation type="journal article" date="2020" name="Stud. Mycol.">
        <title>101 Dothideomycetes genomes: a test case for predicting lifestyles and emergence of pathogens.</title>
        <authorList>
            <person name="Haridas S."/>
            <person name="Albert R."/>
            <person name="Binder M."/>
            <person name="Bloem J."/>
            <person name="Labutti K."/>
            <person name="Salamov A."/>
            <person name="Andreopoulos B."/>
            <person name="Baker S."/>
            <person name="Barry K."/>
            <person name="Bills G."/>
            <person name="Bluhm B."/>
            <person name="Cannon C."/>
            <person name="Castanera R."/>
            <person name="Culley D."/>
            <person name="Daum C."/>
            <person name="Ezra D."/>
            <person name="Gonzalez J."/>
            <person name="Henrissat B."/>
            <person name="Kuo A."/>
            <person name="Liang C."/>
            <person name="Lipzen A."/>
            <person name="Lutzoni F."/>
            <person name="Magnuson J."/>
            <person name="Mondo S."/>
            <person name="Nolan M."/>
            <person name="Ohm R."/>
            <person name="Pangilinan J."/>
            <person name="Park H.-J."/>
            <person name="Ramirez L."/>
            <person name="Alfaro M."/>
            <person name="Sun H."/>
            <person name="Tritt A."/>
            <person name="Yoshinaga Y."/>
            <person name="Zwiers L.-H."/>
            <person name="Turgeon B."/>
            <person name="Goodwin S."/>
            <person name="Spatafora J."/>
            <person name="Crous P."/>
            <person name="Grigoriev I."/>
        </authorList>
    </citation>
    <scope>NUCLEOTIDE SEQUENCE</scope>
    <source>
        <strain evidence="2">CBS 262.69</strain>
    </source>
</reference>
<evidence type="ECO:0000313" key="3">
    <source>
        <dbReference type="Proteomes" id="UP000799640"/>
    </source>
</evidence>
<feature type="region of interest" description="Disordered" evidence="1">
    <location>
        <begin position="41"/>
        <end position="73"/>
    </location>
</feature>
<name>A0A6G1I1I1_9PEZI</name>
<organism evidence="2 3">
    <name type="scientific">Trichodelitschia bisporula</name>
    <dbReference type="NCBI Taxonomy" id="703511"/>
    <lineage>
        <taxon>Eukaryota</taxon>
        <taxon>Fungi</taxon>
        <taxon>Dikarya</taxon>
        <taxon>Ascomycota</taxon>
        <taxon>Pezizomycotina</taxon>
        <taxon>Dothideomycetes</taxon>
        <taxon>Dothideomycetes incertae sedis</taxon>
        <taxon>Phaeotrichales</taxon>
        <taxon>Phaeotrichaceae</taxon>
        <taxon>Trichodelitschia</taxon>
    </lineage>
</organism>